<sequence length="139" mass="15760">MSRHSNVVVLSLKTAQQLGERASRLENPLSEVRADYLITGTIRANVAHVRVTVQLSDRTTGATVYSEKFDRELKALFALQDELVQTLAGCLPWRFIDAVGRRMTKQKAPKLSTYEAFIKAGWEARQQNDTLCYIGRFRT</sequence>
<comment type="caution">
    <text evidence="1">The sequence shown here is derived from an EMBL/GenBank/DDBJ whole genome shotgun (WGS) entry which is preliminary data.</text>
</comment>
<protein>
    <submittedName>
        <fullName evidence="1">Uncharacterized protein</fullName>
    </submittedName>
</protein>
<evidence type="ECO:0000313" key="1">
    <source>
        <dbReference type="EMBL" id="PWK57562.1"/>
    </source>
</evidence>
<keyword evidence="2" id="KW-1185">Reference proteome</keyword>
<evidence type="ECO:0000313" key="2">
    <source>
        <dbReference type="Proteomes" id="UP000245390"/>
    </source>
</evidence>
<accession>A0A316GAA7</accession>
<reference evidence="1 2" key="1">
    <citation type="submission" date="2018-05" db="EMBL/GenBank/DDBJ databases">
        <title>Genomic Encyclopedia of Type Strains, Phase IV (KMG-IV): sequencing the most valuable type-strain genomes for metagenomic binning, comparative biology and taxonomic classification.</title>
        <authorList>
            <person name="Goeker M."/>
        </authorList>
    </citation>
    <scope>NUCLEOTIDE SEQUENCE [LARGE SCALE GENOMIC DNA]</scope>
    <source>
        <strain evidence="1 2">DSM 103371</strain>
    </source>
</reference>
<dbReference type="KEGG" id="salo:EF888_13135"/>
<organism evidence="1 2">
    <name type="scientific">Silicimonas algicola</name>
    <dbReference type="NCBI Taxonomy" id="1826607"/>
    <lineage>
        <taxon>Bacteria</taxon>
        <taxon>Pseudomonadati</taxon>
        <taxon>Pseudomonadota</taxon>
        <taxon>Alphaproteobacteria</taxon>
        <taxon>Rhodobacterales</taxon>
        <taxon>Paracoccaceae</taxon>
    </lineage>
</organism>
<dbReference type="AlphaFoldDB" id="A0A316GAA7"/>
<dbReference type="Proteomes" id="UP000245390">
    <property type="component" value="Unassembled WGS sequence"/>
</dbReference>
<name>A0A316GAA7_9RHOB</name>
<proteinExistence type="predicted"/>
<dbReference type="RefSeq" id="WP_126918573.1">
    <property type="nucleotide sequence ID" value="NZ_CP034588.1"/>
</dbReference>
<dbReference type="EMBL" id="QGGV01000002">
    <property type="protein sequence ID" value="PWK57562.1"/>
    <property type="molecule type" value="Genomic_DNA"/>
</dbReference>
<dbReference type="OrthoDB" id="7888886at2"/>
<gene>
    <name evidence="1" type="ORF">C8D95_102207</name>
</gene>